<evidence type="ECO:0000259" key="12">
    <source>
        <dbReference type="Pfam" id="PF13609"/>
    </source>
</evidence>
<dbReference type="PANTHER" id="PTHR34501:SF9">
    <property type="entry name" value="MAJOR OUTER MEMBRANE PROTEIN P.IA"/>
    <property type="match status" value="1"/>
</dbReference>
<comment type="subcellular location">
    <subcellularLocation>
        <location evidence="1">Cell outer membrane</location>
        <topology evidence="1">Multi-pass membrane protein</topology>
    </subcellularLocation>
</comment>
<dbReference type="InterPro" id="IPR002299">
    <property type="entry name" value="Porin_Neis"/>
</dbReference>
<comment type="subunit">
    <text evidence="2">Homotrimer.</text>
</comment>
<evidence type="ECO:0000256" key="3">
    <source>
        <dbReference type="ARBA" id="ARBA00022448"/>
    </source>
</evidence>
<dbReference type="InterPro" id="IPR033900">
    <property type="entry name" value="Gram_neg_porin_domain"/>
</dbReference>
<evidence type="ECO:0000256" key="10">
    <source>
        <dbReference type="ARBA" id="ARBA00023237"/>
    </source>
</evidence>
<evidence type="ECO:0000313" key="13">
    <source>
        <dbReference type="EMBL" id="MYM33420.1"/>
    </source>
</evidence>
<keyword evidence="10" id="KW-0998">Cell outer membrane</keyword>
<evidence type="ECO:0000256" key="4">
    <source>
        <dbReference type="ARBA" id="ARBA00022452"/>
    </source>
</evidence>
<sequence>MKRNKYISGVALASGFMLGQGAAAQSNVTLYGIADLGARYSSGLSAANAPTSNTSTGITSGVNNTSRWGFKGQESLGNDMAAVFHLEGGLNLDTGSSAKSDKLFDRIAFVGLKTGAGTLTAGRQATILSDAINPVDPLGMRNASFNPNINVTALSNTAFGTHSFGTQYGTSGYNDNFYRLDNMLKFTSEMGPVTARVSYSFGEVPGDSSALSTTGAALSYQRDGFVVSGGYMKFKNRADFALDAYTLGAAYKLGEVTLKANYGNNKADTAINKETKQRIASGGGSVLVSPGNLLTIAYYRVRRDSTGFSQDGFDRLYAYLEHDLSKRTTLYVEADSTKWNGNAAGVTGTLANSTHGRGVTLGMMHKF</sequence>
<comment type="caution">
    <text evidence="13">The sequence shown here is derived from an EMBL/GenBank/DDBJ whole genome shotgun (WGS) entry which is preliminary data.</text>
</comment>
<evidence type="ECO:0000256" key="9">
    <source>
        <dbReference type="ARBA" id="ARBA00023136"/>
    </source>
</evidence>
<dbReference type="PRINTS" id="PR00184">
    <property type="entry name" value="NEISSPPORIN"/>
</dbReference>
<evidence type="ECO:0000256" key="8">
    <source>
        <dbReference type="ARBA" id="ARBA00023114"/>
    </source>
</evidence>
<dbReference type="RefSeq" id="WP_160988812.1">
    <property type="nucleotide sequence ID" value="NZ_WWCO01000002.1"/>
</dbReference>
<evidence type="ECO:0000256" key="11">
    <source>
        <dbReference type="SAM" id="SignalP"/>
    </source>
</evidence>
<feature type="chain" id="PRO_5047307573" evidence="11">
    <location>
        <begin position="25"/>
        <end position="367"/>
    </location>
</feature>
<name>A0ABW9V3X5_9BURK</name>
<dbReference type="CDD" id="cd00342">
    <property type="entry name" value="gram_neg_porins"/>
    <property type="match status" value="1"/>
</dbReference>
<dbReference type="Gene3D" id="2.40.160.10">
    <property type="entry name" value="Porin"/>
    <property type="match status" value="1"/>
</dbReference>
<dbReference type="PANTHER" id="PTHR34501">
    <property type="entry name" value="PROTEIN YDDL-RELATED"/>
    <property type="match status" value="1"/>
</dbReference>
<evidence type="ECO:0000256" key="5">
    <source>
        <dbReference type="ARBA" id="ARBA00022692"/>
    </source>
</evidence>
<evidence type="ECO:0000256" key="1">
    <source>
        <dbReference type="ARBA" id="ARBA00004571"/>
    </source>
</evidence>
<keyword evidence="14" id="KW-1185">Reference proteome</keyword>
<evidence type="ECO:0000313" key="14">
    <source>
        <dbReference type="Proteomes" id="UP000449678"/>
    </source>
</evidence>
<evidence type="ECO:0000256" key="6">
    <source>
        <dbReference type="ARBA" id="ARBA00022729"/>
    </source>
</evidence>
<keyword evidence="4" id="KW-1134">Transmembrane beta strand</keyword>
<feature type="domain" description="Porin" evidence="12">
    <location>
        <begin position="18"/>
        <end position="338"/>
    </location>
</feature>
<dbReference type="SUPFAM" id="SSF56935">
    <property type="entry name" value="Porins"/>
    <property type="match status" value="1"/>
</dbReference>
<proteinExistence type="predicted"/>
<dbReference type="InterPro" id="IPR001702">
    <property type="entry name" value="Porin_Gram-ve"/>
</dbReference>
<organism evidence="13 14">
    <name type="scientific">Duganella lactea</name>
    <dbReference type="NCBI Taxonomy" id="2692173"/>
    <lineage>
        <taxon>Bacteria</taxon>
        <taxon>Pseudomonadati</taxon>
        <taxon>Pseudomonadota</taxon>
        <taxon>Betaproteobacteria</taxon>
        <taxon>Burkholderiales</taxon>
        <taxon>Oxalobacteraceae</taxon>
        <taxon>Telluria group</taxon>
        <taxon>Duganella</taxon>
    </lineage>
</organism>
<keyword evidence="8" id="KW-0626">Porin</keyword>
<keyword evidence="9" id="KW-0472">Membrane</keyword>
<keyword evidence="3" id="KW-0813">Transport</keyword>
<evidence type="ECO:0000256" key="7">
    <source>
        <dbReference type="ARBA" id="ARBA00023065"/>
    </source>
</evidence>
<keyword evidence="7" id="KW-0406">Ion transport</keyword>
<reference evidence="13 14" key="1">
    <citation type="submission" date="2019-12" db="EMBL/GenBank/DDBJ databases">
        <title>Novel species isolated from a subtropical stream in China.</title>
        <authorList>
            <person name="Lu H."/>
        </authorList>
    </citation>
    <scope>NUCLEOTIDE SEQUENCE [LARGE SCALE GENOMIC DNA]</scope>
    <source>
        <strain evidence="13 14">FT94W</strain>
    </source>
</reference>
<evidence type="ECO:0000256" key="2">
    <source>
        <dbReference type="ARBA" id="ARBA00011233"/>
    </source>
</evidence>
<dbReference type="Proteomes" id="UP000449678">
    <property type="component" value="Unassembled WGS sequence"/>
</dbReference>
<accession>A0ABW9V3X5</accession>
<keyword evidence="5" id="KW-0812">Transmembrane</keyword>
<keyword evidence="6 11" id="KW-0732">Signal</keyword>
<dbReference type="PRINTS" id="PR00182">
    <property type="entry name" value="ECOLNEIPORIN"/>
</dbReference>
<feature type="signal peptide" evidence="11">
    <location>
        <begin position="1"/>
        <end position="24"/>
    </location>
</feature>
<protein>
    <submittedName>
        <fullName evidence="13">Porin</fullName>
    </submittedName>
</protein>
<gene>
    <name evidence="13" type="ORF">GTP38_03600</name>
</gene>
<dbReference type="InterPro" id="IPR023614">
    <property type="entry name" value="Porin_dom_sf"/>
</dbReference>
<dbReference type="InterPro" id="IPR050298">
    <property type="entry name" value="Gram-neg_bact_OMP"/>
</dbReference>
<dbReference type="Pfam" id="PF13609">
    <property type="entry name" value="Porin_4"/>
    <property type="match status" value="1"/>
</dbReference>
<dbReference type="EMBL" id="WWCO01000002">
    <property type="protein sequence ID" value="MYM33420.1"/>
    <property type="molecule type" value="Genomic_DNA"/>
</dbReference>